<organism evidence="9 10">
    <name type="scientific">Niabella ginsenosidivorans</name>
    <dbReference type="NCBI Taxonomy" id="1176587"/>
    <lineage>
        <taxon>Bacteria</taxon>
        <taxon>Pseudomonadati</taxon>
        <taxon>Bacteroidota</taxon>
        <taxon>Chitinophagia</taxon>
        <taxon>Chitinophagales</taxon>
        <taxon>Chitinophagaceae</taxon>
        <taxon>Niabella</taxon>
    </lineage>
</organism>
<keyword evidence="8" id="KW-0175">Coiled coil</keyword>
<evidence type="ECO:0008006" key="11">
    <source>
        <dbReference type="Google" id="ProtNLM"/>
    </source>
</evidence>
<comment type="subcellular location">
    <subcellularLocation>
        <location evidence="1">Cell outer membrane</location>
    </subcellularLocation>
</comment>
<keyword evidence="5" id="KW-0812">Transmembrane</keyword>
<gene>
    <name evidence="9" type="ORF">A8C56_03135</name>
</gene>
<dbReference type="Pfam" id="PF02321">
    <property type="entry name" value="OEP"/>
    <property type="match status" value="2"/>
</dbReference>
<sequence>MNLIDSSKANLPLFRQKLALIKAAQARITATRHSFLPTLQGAEQLNIGTDNSLSGAVFGLGLLPSASGGINAVNNMDPATGNVAVLSGDYELVNFGLNGARLKAARADLAINHADFNKDLYAVKSKVVLLYLNLLKYEIKLTTDQQNIDRYSSICKVIRALSGSGLIAGADSSMANAELAKARIGYNQTQGIINQYKEQLAFVTGIPSQQIIVDTSFYGHLHPIPPVMNFPIDSIRNPLLDYYNARKNIFRTNELLIRKSYLPKIHLMASAWARGSSIQYNNSYQPLSTGLGYQRYNYLAGLALTYNFLNGIYRKDRLAENRNELEASEQELEQERLALQSQTLQADNDLQISRANLKQIPVQLSSAEVVYKQKLAQYKAGLISLIDLTNASFVLYRSQIDYIEANTDWYLALLNKAVSTGTLDQFIQSLNLEY</sequence>
<evidence type="ECO:0000256" key="6">
    <source>
        <dbReference type="ARBA" id="ARBA00023136"/>
    </source>
</evidence>
<evidence type="ECO:0000256" key="2">
    <source>
        <dbReference type="ARBA" id="ARBA00007613"/>
    </source>
</evidence>
<dbReference type="GO" id="GO:1990281">
    <property type="term" value="C:efflux pump complex"/>
    <property type="evidence" value="ECO:0007669"/>
    <property type="project" value="TreeGrafter"/>
</dbReference>
<dbReference type="SUPFAM" id="SSF56954">
    <property type="entry name" value="Outer membrane efflux proteins (OEP)"/>
    <property type="match status" value="1"/>
</dbReference>
<feature type="coiled-coil region" evidence="8">
    <location>
        <begin position="315"/>
        <end position="345"/>
    </location>
</feature>
<dbReference type="InterPro" id="IPR003423">
    <property type="entry name" value="OMP_efflux"/>
</dbReference>
<dbReference type="AlphaFoldDB" id="A0A1A9I0A2"/>
<evidence type="ECO:0000256" key="7">
    <source>
        <dbReference type="ARBA" id="ARBA00023237"/>
    </source>
</evidence>
<keyword evidence="10" id="KW-1185">Reference proteome</keyword>
<name>A0A1A9I0A2_9BACT</name>
<dbReference type="GO" id="GO:0015562">
    <property type="term" value="F:efflux transmembrane transporter activity"/>
    <property type="evidence" value="ECO:0007669"/>
    <property type="project" value="InterPro"/>
</dbReference>
<keyword evidence="6" id="KW-0472">Membrane</keyword>
<reference evidence="9 10" key="1">
    <citation type="submission" date="2016-05" db="EMBL/GenBank/DDBJ databases">
        <title>Niabella ginsenosidivorans BS26 whole genome sequencing.</title>
        <authorList>
            <person name="Im W.T."/>
            <person name="Siddiqi M.Z."/>
        </authorList>
    </citation>
    <scope>NUCLEOTIDE SEQUENCE [LARGE SCALE GENOMIC DNA]</scope>
    <source>
        <strain evidence="9 10">BS26</strain>
    </source>
</reference>
<evidence type="ECO:0000313" key="9">
    <source>
        <dbReference type="EMBL" id="ANH80112.1"/>
    </source>
</evidence>
<evidence type="ECO:0000256" key="3">
    <source>
        <dbReference type="ARBA" id="ARBA00022448"/>
    </source>
</evidence>
<dbReference type="STRING" id="1176587.A8C56_03135"/>
<keyword evidence="3" id="KW-0813">Transport</keyword>
<accession>A0A1A9I0A2</accession>
<dbReference type="Gene3D" id="1.20.1600.10">
    <property type="entry name" value="Outer membrane efflux proteins (OEP)"/>
    <property type="match status" value="1"/>
</dbReference>
<evidence type="ECO:0000256" key="8">
    <source>
        <dbReference type="SAM" id="Coils"/>
    </source>
</evidence>
<dbReference type="PANTHER" id="PTHR30026">
    <property type="entry name" value="OUTER MEMBRANE PROTEIN TOLC"/>
    <property type="match status" value="1"/>
</dbReference>
<evidence type="ECO:0000313" key="10">
    <source>
        <dbReference type="Proteomes" id="UP000077667"/>
    </source>
</evidence>
<keyword evidence="4" id="KW-1134">Transmembrane beta strand</keyword>
<protein>
    <recommendedName>
        <fullName evidence="11">Transporter</fullName>
    </recommendedName>
</protein>
<evidence type="ECO:0000256" key="4">
    <source>
        <dbReference type="ARBA" id="ARBA00022452"/>
    </source>
</evidence>
<evidence type="ECO:0000256" key="1">
    <source>
        <dbReference type="ARBA" id="ARBA00004442"/>
    </source>
</evidence>
<dbReference type="EMBL" id="CP015772">
    <property type="protein sequence ID" value="ANH80112.1"/>
    <property type="molecule type" value="Genomic_DNA"/>
</dbReference>
<dbReference type="KEGG" id="nia:A8C56_03135"/>
<dbReference type="GO" id="GO:0015288">
    <property type="term" value="F:porin activity"/>
    <property type="evidence" value="ECO:0007669"/>
    <property type="project" value="TreeGrafter"/>
</dbReference>
<comment type="similarity">
    <text evidence="2">Belongs to the outer membrane factor (OMF) (TC 1.B.17) family.</text>
</comment>
<dbReference type="PANTHER" id="PTHR30026:SF20">
    <property type="entry name" value="OUTER MEMBRANE PROTEIN TOLC"/>
    <property type="match status" value="1"/>
</dbReference>
<dbReference type="InterPro" id="IPR051906">
    <property type="entry name" value="TolC-like"/>
</dbReference>
<evidence type="ECO:0000256" key="5">
    <source>
        <dbReference type="ARBA" id="ARBA00022692"/>
    </source>
</evidence>
<dbReference type="Proteomes" id="UP000077667">
    <property type="component" value="Chromosome"/>
</dbReference>
<keyword evidence="7" id="KW-0998">Cell outer membrane</keyword>
<proteinExistence type="inferred from homology"/>
<dbReference type="GO" id="GO:0009279">
    <property type="term" value="C:cell outer membrane"/>
    <property type="evidence" value="ECO:0007669"/>
    <property type="project" value="UniProtKB-SubCell"/>
</dbReference>